<evidence type="ECO:0000313" key="2">
    <source>
        <dbReference type="Proteomes" id="UP000245449"/>
    </source>
</evidence>
<gene>
    <name evidence="1" type="ORF">DB895_04065</name>
</gene>
<accession>A0A2U1JN59</accession>
<dbReference type="EMBL" id="QCZI01000003">
    <property type="protein sequence ID" value="PWA06597.1"/>
    <property type="molecule type" value="Genomic_DNA"/>
</dbReference>
<keyword evidence="2" id="KW-1185">Reference proteome</keyword>
<proteinExistence type="predicted"/>
<comment type="caution">
    <text evidence="1">The sequence shown here is derived from an EMBL/GenBank/DDBJ whole genome shotgun (WGS) entry which is preliminary data.</text>
</comment>
<organism evidence="1 2">
    <name type="scientific">Flavobacterium psychrotolerans</name>
    <dbReference type="NCBI Taxonomy" id="2169410"/>
    <lineage>
        <taxon>Bacteria</taxon>
        <taxon>Pseudomonadati</taxon>
        <taxon>Bacteroidota</taxon>
        <taxon>Flavobacteriia</taxon>
        <taxon>Flavobacteriales</taxon>
        <taxon>Flavobacteriaceae</taxon>
        <taxon>Flavobacterium</taxon>
    </lineage>
</organism>
<evidence type="ECO:0000313" key="1">
    <source>
        <dbReference type="EMBL" id="PWA06597.1"/>
    </source>
</evidence>
<name>A0A2U1JN59_9FLAO</name>
<protein>
    <submittedName>
        <fullName evidence="1">Uncharacterized protein</fullName>
    </submittedName>
</protein>
<dbReference type="OrthoDB" id="634553at2"/>
<dbReference type="Proteomes" id="UP000245449">
    <property type="component" value="Unassembled WGS sequence"/>
</dbReference>
<dbReference type="AlphaFoldDB" id="A0A2U1JN59"/>
<sequence>MLLLTACKEQKTPAIAFYYWKTIFSLTSSEKNTLKENKVKKLYLRYFDIDLSSKSEQPYPQSPICFKEKSIDFTIVPVIYIKNKVLLSKSINVENLAKKTNDFIQQINTKNQLSCREIQIDCDWTLTSKDNYLKFITCFKKISGKKLSATIRLHQIKYFKKTAIPNVDKGVLMYYNMGKIAPDSLNSIYDESIADRYLKSIKKYPLSLNIALPIYSWAIHIRENKVIGLKSKIAISNLKRDSNFVGITQNSFRVKNNNYKNGTFYKANDLLKIESVSNIDLLEMAEDLHENIANIPDEIIFYDLDELNTEQYEKDIFTQVINRF</sequence>
<reference evidence="1 2" key="1">
    <citation type="submission" date="2018-04" db="EMBL/GenBank/DDBJ databases">
        <title>Flavobacterium sp. nov., isolated from glacier ice.</title>
        <authorList>
            <person name="Liu Q."/>
            <person name="Xin Y.-H."/>
        </authorList>
    </citation>
    <scope>NUCLEOTIDE SEQUENCE [LARGE SCALE GENOMIC DNA]</scope>
    <source>
        <strain evidence="1 2">RB1R5</strain>
    </source>
</reference>